<sequence>MCSIMEVSAVPLASPGVQNLHGVESIAFWSDTMRSRASQLAEIPSFPPDFIHTTPDGVAAAERTICDARAALRAQIEREAAAVRLALEELHRACAEREEAMRAALLAVRQQHNSRLTAACLLPEILAIIFSYVSRSFLKKRVWDDEFAVDLRWLAVTHVCQRWRQVAIECPLLWTEIDFSYGHRWTEVFLARSRTAPLTISSILPLTAAGQKNIAQNIGRTCALTVKSSHQVLALVEPATLLHKLELHSAEPLPDDLFSKCAPVLREMQLVTPSPPWKSPLLTNLTHLTMRSSVGHHPYVCPPLDQVFDVLAKMHALEALQLELAMTSADLLRHGTSHSASHRIVSLASIRRLRLLSNLTITRAFLAHLALPSQVHVRCDIISTAGPVRDIAAVLSTVQASIKHDTASKKPISIVELDIKENNEVARDRQTFDLEARAWQKSRNDKPSITVRFVPQTGTGRNRGRRVSSTLKAFSSKHLKTLYISCDNEDPAWMDIVGDTPRLGCVVAGGKAASTLCNALRPSDTGAAEAPAGNSPQLLLLPALSHLTIRVDKAFGTGSPLADTLPMSLAERARLGCLLKELTLDAEGGELPMAWIYGLKAAVPGMVVNWRDEGRCQNSEEGLVGFATRLMGGLV</sequence>
<evidence type="ECO:0000313" key="2">
    <source>
        <dbReference type="Proteomes" id="UP000814033"/>
    </source>
</evidence>
<keyword evidence="2" id="KW-1185">Reference proteome</keyword>
<dbReference type="Proteomes" id="UP000814033">
    <property type="component" value="Unassembled WGS sequence"/>
</dbReference>
<name>A0ACB8RQ91_9AGAM</name>
<reference evidence="1" key="2">
    <citation type="journal article" date="2022" name="New Phytol.">
        <title>Evolutionary transition to the ectomycorrhizal habit in the genomes of a hyperdiverse lineage of mushroom-forming fungi.</title>
        <authorList>
            <person name="Looney B."/>
            <person name="Miyauchi S."/>
            <person name="Morin E."/>
            <person name="Drula E."/>
            <person name="Courty P.E."/>
            <person name="Kohler A."/>
            <person name="Kuo A."/>
            <person name="LaButti K."/>
            <person name="Pangilinan J."/>
            <person name="Lipzen A."/>
            <person name="Riley R."/>
            <person name="Andreopoulos W."/>
            <person name="He G."/>
            <person name="Johnson J."/>
            <person name="Nolan M."/>
            <person name="Tritt A."/>
            <person name="Barry K.W."/>
            <person name="Grigoriev I.V."/>
            <person name="Nagy L.G."/>
            <person name="Hibbett D."/>
            <person name="Henrissat B."/>
            <person name="Matheny P.B."/>
            <person name="Labbe J."/>
            <person name="Martin F.M."/>
        </authorList>
    </citation>
    <scope>NUCLEOTIDE SEQUENCE</scope>
    <source>
        <strain evidence="1">FP105234-sp</strain>
    </source>
</reference>
<accession>A0ACB8RQ91</accession>
<evidence type="ECO:0000313" key="1">
    <source>
        <dbReference type="EMBL" id="KAI0045683.1"/>
    </source>
</evidence>
<dbReference type="EMBL" id="MU275944">
    <property type="protein sequence ID" value="KAI0045683.1"/>
    <property type="molecule type" value="Genomic_DNA"/>
</dbReference>
<proteinExistence type="predicted"/>
<protein>
    <submittedName>
        <fullName evidence="1">Uncharacterized protein</fullName>
    </submittedName>
</protein>
<comment type="caution">
    <text evidence="1">The sequence shown here is derived from an EMBL/GenBank/DDBJ whole genome shotgun (WGS) entry which is preliminary data.</text>
</comment>
<organism evidence="1 2">
    <name type="scientific">Auriscalpium vulgare</name>
    <dbReference type="NCBI Taxonomy" id="40419"/>
    <lineage>
        <taxon>Eukaryota</taxon>
        <taxon>Fungi</taxon>
        <taxon>Dikarya</taxon>
        <taxon>Basidiomycota</taxon>
        <taxon>Agaricomycotina</taxon>
        <taxon>Agaricomycetes</taxon>
        <taxon>Russulales</taxon>
        <taxon>Auriscalpiaceae</taxon>
        <taxon>Auriscalpium</taxon>
    </lineage>
</organism>
<reference evidence="1" key="1">
    <citation type="submission" date="2021-02" db="EMBL/GenBank/DDBJ databases">
        <authorList>
            <consortium name="DOE Joint Genome Institute"/>
            <person name="Ahrendt S."/>
            <person name="Looney B.P."/>
            <person name="Miyauchi S."/>
            <person name="Morin E."/>
            <person name="Drula E."/>
            <person name="Courty P.E."/>
            <person name="Chicoki N."/>
            <person name="Fauchery L."/>
            <person name="Kohler A."/>
            <person name="Kuo A."/>
            <person name="Labutti K."/>
            <person name="Pangilinan J."/>
            <person name="Lipzen A."/>
            <person name="Riley R."/>
            <person name="Andreopoulos W."/>
            <person name="He G."/>
            <person name="Johnson J."/>
            <person name="Barry K.W."/>
            <person name="Grigoriev I.V."/>
            <person name="Nagy L."/>
            <person name="Hibbett D."/>
            <person name="Henrissat B."/>
            <person name="Matheny P.B."/>
            <person name="Labbe J."/>
            <person name="Martin F."/>
        </authorList>
    </citation>
    <scope>NUCLEOTIDE SEQUENCE</scope>
    <source>
        <strain evidence="1">FP105234-sp</strain>
    </source>
</reference>
<gene>
    <name evidence="1" type="ORF">FA95DRAFT_94404</name>
</gene>